<dbReference type="SMART" id="SM00418">
    <property type="entry name" value="HTH_ARSR"/>
    <property type="match status" value="1"/>
</dbReference>
<name>A0A5S9PBR6_9GAMM</name>
<dbReference type="PROSITE" id="PS50987">
    <property type="entry name" value="HTH_ARSR_2"/>
    <property type="match status" value="1"/>
</dbReference>
<accession>A0A5S9PBR6</accession>
<dbReference type="Pfam" id="PF01022">
    <property type="entry name" value="HTH_5"/>
    <property type="match status" value="1"/>
</dbReference>
<sequence>MQSSEKDLSAIAEKAELAASFLKSLANPNRLMVLCHLLEGELSVGELNQRVPLSQSALSQHLLVLRDAEMVATRRESQVIYYSLKDERVKAILATLYDAFCA</sequence>
<evidence type="ECO:0000313" key="6">
    <source>
        <dbReference type="EMBL" id="CAA0102097.1"/>
    </source>
</evidence>
<dbReference type="Proteomes" id="UP000434580">
    <property type="component" value="Unassembled WGS sequence"/>
</dbReference>
<dbReference type="Gene3D" id="1.10.10.10">
    <property type="entry name" value="Winged helix-like DNA-binding domain superfamily/Winged helix DNA-binding domain"/>
    <property type="match status" value="1"/>
</dbReference>
<evidence type="ECO:0000256" key="3">
    <source>
        <dbReference type="ARBA" id="ARBA00023163"/>
    </source>
</evidence>
<dbReference type="InterPro" id="IPR036388">
    <property type="entry name" value="WH-like_DNA-bd_sf"/>
</dbReference>
<evidence type="ECO:0000313" key="8">
    <source>
        <dbReference type="Proteomes" id="UP000441399"/>
    </source>
</evidence>
<dbReference type="Proteomes" id="UP000441399">
    <property type="component" value="Unassembled WGS sequence"/>
</dbReference>
<dbReference type="PRINTS" id="PR00778">
    <property type="entry name" value="HTHARSR"/>
</dbReference>
<feature type="domain" description="HTH arsR-type" evidence="4">
    <location>
        <begin position="10"/>
        <end position="102"/>
    </location>
</feature>
<evidence type="ECO:0000259" key="4">
    <source>
        <dbReference type="PROSITE" id="PS50987"/>
    </source>
</evidence>
<dbReference type="PANTHER" id="PTHR43132:SF2">
    <property type="entry name" value="ARSENICAL RESISTANCE OPERON REPRESSOR ARSR-RELATED"/>
    <property type="match status" value="1"/>
</dbReference>
<dbReference type="SUPFAM" id="SSF46785">
    <property type="entry name" value="Winged helix' DNA-binding domain"/>
    <property type="match status" value="1"/>
</dbReference>
<dbReference type="InterPro" id="IPR051011">
    <property type="entry name" value="Metal_resp_trans_reg"/>
</dbReference>
<keyword evidence="8" id="KW-1185">Reference proteome</keyword>
<dbReference type="EMBL" id="CACSIO010000005">
    <property type="protein sequence ID" value="CAA0099119.1"/>
    <property type="molecule type" value="Genomic_DNA"/>
</dbReference>
<evidence type="ECO:0000313" key="7">
    <source>
        <dbReference type="Proteomes" id="UP000434580"/>
    </source>
</evidence>
<dbReference type="NCBIfam" id="NF033788">
    <property type="entry name" value="HTH_metalloreg"/>
    <property type="match status" value="1"/>
</dbReference>
<keyword evidence="1" id="KW-0805">Transcription regulation</keyword>
<evidence type="ECO:0000313" key="5">
    <source>
        <dbReference type="EMBL" id="CAA0099119.1"/>
    </source>
</evidence>
<dbReference type="GO" id="GO:0003677">
    <property type="term" value="F:DNA binding"/>
    <property type="evidence" value="ECO:0007669"/>
    <property type="project" value="UniProtKB-KW"/>
</dbReference>
<dbReference type="EMBL" id="CACSII010000010">
    <property type="protein sequence ID" value="CAA0102097.1"/>
    <property type="molecule type" value="Genomic_DNA"/>
</dbReference>
<dbReference type="CDD" id="cd00090">
    <property type="entry name" value="HTH_ARSR"/>
    <property type="match status" value="1"/>
</dbReference>
<evidence type="ECO:0000256" key="1">
    <source>
        <dbReference type="ARBA" id="ARBA00023015"/>
    </source>
</evidence>
<dbReference type="InterPro" id="IPR036390">
    <property type="entry name" value="WH_DNA-bd_sf"/>
</dbReference>
<proteinExistence type="predicted"/>
<dbReference type="PANTHER" id="PTHR43132">
    <property type="entry name" value="ARSENICAL RESISTANCE OPERON REPRESSOR ARSR-RELATED"/>
    <property type="match status" value="1"/>
</dbReference>
<keyword evidence="2" id="KW-0238">DNA-binding</keyword>
<organism evidence="5 8">
    <name type="scientific">BD1-7 clade bacterium</name>
    <dbReference type="NCBI Taxonomy" id="2029982"/>
    <lineage>
        <taxon>Bacteria</taxon>
        <taxon>Pseudomonadati</taxon>
        <taxon>Pseudomonadota</taxon>
        <taxon>Gammaproteobacteria</taxon>
        <taxon>Cellvibrionales</taxon>
        <taxon>Spongiibacteraceae</taxon>
        <taxon>BD1-7 clade</taxon>
    </lineage>
</organism>
<reference evidence="7 8" key="1">
    <citation type="submission" date="2019-11" db="EMBL/GenBank/DDBJ databases">
        <authorList>
            <person name="Holert J."/>
        </authorList>
    </citation>
    <scope>NUCLEOTIDE SEQUENCE [LARGE SCALE GENOMIC DNA]</scope>
    <source>
        <strain evidence="6">BC5_2</strain>
        <strain evidence="5">SB11_3</strain>
    </source>
</reference>
<evidence type="ECO:0000256" key="2">
    <source>
        <dbReference type="ARBA" id="ARBA00023125"/>
    </source>
</evidence>
<dbReference type="GO" id="GO:0003700">
    <property type="term" value="F:DNA-binding transcription factor activity"/>
    <property type="evidence" value="ECO:0007669"/>
    <property type="project" value="InterPro"/>
</dbReference>
<dbReference type="OrthoDB" id="9796124at2"/>
<gene>
    <name evidence="5" type="primary">hlyU</name>
    <name evidence="6" type="ORF">DPBNPPHM_03966</name>
    <name evidence="5" type="ORF">OPDIPICF_04242</name>
</gene>
<keyword evidence="3" id="KW-0804">Transcription</keyword>
<dbReference type="InterPro" id="IPR001845">
    <property type="entry name" value="HTH_ArsR_DNA-bd_dom"/>
</dbReference>
<dbReference type="AlphaFoldDB" id="A0A5S9PBR6"/>
<dbReference type="InterPro" id="IPR011991">
    <property type="entry name" value="ArsR-like_HTH"/>
</dbReference>
<protein>
    <submittedName>
        <fullName evidence="5">Transcriptional activator HlyU</fullName>
    </submittedName>
</protein>